<evidence type="ECO:0000259" key="1">
    <source>
        <dbReference type="Pfam" id="PF00296"/>
    </source>
</evidence>
<dbReference type="SUPFAM" id="SSF51679">
    <property type="entry name" value="Bacterial luciferase-like"/>
    <property type="match status" value="1"/>
</dbReference>
<evidence type="ECO:0000313" key="3">
    <source>
        <dbReference type="Proteomes" id="UP000742460"/>
    </source>
</evidence>
<dbReference type="InterPro" id="IPR036661">
    <property type="entry name" value="Luciferase-like_sf"/>
</dbReference>
<protein>
    <submittedName>
        <fullName evidence="2">LLM class flavin-dependent oxidoreductase</fullName>
    </submittedName>
</protein>
<dbReference type="PANTHER" id="PTHR30137:SF15">
    <property type="entry name" value="BLL6902 PROTEIN"/>
    <property type="match status" value="1"/>
</dbReference>
<dbReference type="InterPro" id="IPR011251">
    <property type="entry name" value="Luciferase-like_dom"/>
</dbReference>
<comment type="caution">
    <text evidence="2">The sequence shown here is derived from an EMBL/GenBank/DDBJ whole genome shotgun (WGS) entry which is preliminary data.</text>
</comment>
<dbReference type="Gene3D" id="3.20.20.30">
    <property type="entry name" value="Luciferase-like domain"/>
    <property type="match status" value="1"/>
</dbReference>
<feature type="domain" description="Luciferase-like" evidence="1">
    <location>
        <begin position="13"/>
        <end position="281"/>
    </location>
</feature>
<dbReference type="Proteomes" id="UP000742460">
    <property type="component" value="Unassembled WGS sequence"/>
</dbReference>
<accession>A0A921SWZ0</accession>
<proteinExistence type="predicted"/>
<name>A0A921SWZ0_9MICO</name>
<reference evidence="2" key="1">
    <citation type="journal article" date="2021" name="PeerJ">
        <title>Extensive microbial diversity within the chicken gut microbiome revealed by metagenomics and culture.</title>
        <authorList>
            <person name="Gilroy R."/>
            <person name="Ravi A."/>
            <person name="Getino M."/>
            <person name="Pursley I."/>
            <person name="Horton D.L."/>
            <person name="Alikhan N.F."/>
            <person name="Baker D."/>
            <person name="Gharbi K."/>
            <person name="Hall N."/>
            <person name="Watson M."/>
            <person name="Adriaenssens E.M."/>
            <person name="Foster-Nyarko E."/>
            <person name="Jarju S."/>
            <person name="Secka A."/>
            <person name="Antonio M."/>
            <person name="Oren A."/>
            <person name="Chaudhuri R.R."/>
            <person name="La Ragione R."/>
            <person name="Hildebrand F."/>
            <person name="Pallen M.J."/>
        </authorList>
    </citation>
    <scope>NUCLEOTIDE SEQUENCE</scope>
    <source>
        <strain evidence="2">ChiGjej5B5-22894</strain>
    </source>
</reference>
<dbReference type="GO" id="GO:0005829">
    <property type="term" value="C:cytosol"/>
    <property type="evidence" value="ECO:0007669"/>
    <property type="project" value="TreeGrafter"/>
</dbReference>
<dbReference type="Pfam" id="PF00296">
    <property type="entry name" value="Bac_luciferase"/>
    <property type="match status" value="1"/>
</dbReference>
<dbReference type="AlphaFoldDB" id="A0A921SWZ0"/>
<dbReference type="PANTHER" id="PTHR30137">
    <property type="entry name" value="LUCIFERASE-LIKE MONOOXYGENASE"/>
    <property type="match status" value="1"/>
</dbReference>
<organism evidence="2 3">
    <name type="scientific">Brachybacterium massiliense</name>
    <dbReference type="NCBI Taxonomy" id="1755098"/>
    <lineage>
        <taxon>Bacteria</taxon>
        <taxon>Bacillati</taxon>
        <taxon>Actinomycetota</taxon>
        <taxon>Actinomycetes</taxon>
        <taxon>Micrococcales</taxon>
        <taxon>Dermabacteraceae</taxon>
        <taxon>Brachybacterium</taxon>
    </lineage>
</organism>
<dbReference type="GO" id="GO:0016705">
    <property type="term" value="F:oxidoreductase activity, acting on paired donors, with incorporation or reduction of molecular oxygen"/>
    <property type="evidence" value="ECO:0007669"/>
    <property type="project" value="InterPro"/>
</dbReference>
<gene>
    <name evidence="2" type="ORF">K8V81_06630</name>
</gene>
<dbReference type="InterPro" id="IPR050766">
    <property type="entry name" value="Bact_Lucif_Oxidored"/>
</dbReference>
<sequence>MSASAPGVGAALRIGFVAQVEHTAPPGDEQGVVGGGLEEGLDLFSTAEELGYDVGYVRVRHLQSSLASPLLFLAALGQRTRRIQLGTAVIPLRFENAGRLAEDLATADLLTGGRLRPGVSTGYSAHDGMYARAFGALREERSDHVDRVLHDLVSFLDGEIVAGADAHIEDVDRGSPLRLQPRVPALRDRLAYGAASTHRAELAGRLGLGLQLATMAPDDGSGRSFEQLQLETLTAYREASRASGFGDGHVMVSRQMIPVESEADLERYVSLLPRERSTDPARSAEHQGTEIGGRPAVYSEIVLDDPATVARALVADAVVQQADEVALVLPFGVPTEDQQRVLTTFGRHVVPHLLTAII</sequence>
<reference evidence="2" key="2">
    <citation type="submission" date="2021-09" db="EMBL/GenBank/DDBJ databases">
        <authorList>
            <person name="Gilroy R."/>
        </authorList>
    </citation>
    <scope>NUCLEOTIDE SEQUENCE</scope>
    <source>
        <strain evidence="2">ChiGjej5B5-22894</strain>
    </source>
</reference>
<dbReference type="EMBL" id="DYUE01000153">
    <property type="protein sequence ID" value="HJG91385.1"/>
    <property type="molecule type" value="Genomic_DNA"/>
</dbReference>
<evidence type="ECO:0000313" key="2">
    <source>
        <dbReference type="EMBL" id="HJG91385.1"/>
    </source>
</evidence>